<keyword evidence="2" id="KW-1185">Reference proteome</keyword>
<dbReference type="AlphaFoldDB" id="A0AAE9YPF5"/>
<accession>A0AAE9YPF5</accession>
<dbReference type="Proteomes" id="UP000032568">
    <property type="component" value="Chromosome"/>
</dbReference>
<gene>
    <name evidence="1" type="ORF">SG35_024305</name>
</gene>
<organism evidence="1 2">
    <name type="scientific">Thalassomonas actiniarum</name>
    <dbReference type="NCBI Taxonomy" id="485447"/>
    <lineage>
        <taxon>Bacteria</taxon>
        <taxon>Pseudomonadati</taxon>
        <taxon>Pseudomonadota</taxon>
        <taxon>Gammaproteobacteria</taxon>
        <taxon>Alteromonadales</taxon>
        <taxon>Colwelliaceae</taxon>
        <taxon>Thalassomonas</taxon>
    </lineage>
</organism>
<proteinExistence type="predicted"/>
<name>A0AAE9YPF5_9GAMM</name>
<dbReference type="InterPro" id="IPR008861">
    <property type="entry name" value="GpX-like"/>
</dbReference>
<sequence>MASVKYQTRQGDSLDYICWKHYGRQSGAVEQVLAVNPGLAELGVIYPENITIVLPELAVVKTENTINIWD</sequence>
<dbReference type="Pfam" id="PF05489">
    <property type="entry name" value="Phage_tail_X"/>
    <property type="match status" value="1"/>
</dbReference>
<protein>
    <submittedName>
        <fullName evidence="1">Tail protein X</fullName>
    </submittedName>
</protein>
<evidence type="ECO:0000313" key="2">
    <source>
        <dbReference type="Proteomes" id="UP000032568"/>
    </source>
</evidence>
<dbReference type="KEGG" id="tact:SG35_024305"/>
<reference evidence="1 2" key="2">
    <citation type="journal article" date="2022" name="Mar. Drugs">
        <title>Bioassay-Guided Fractionation Leads to the Detection of Cholic Acid Generated by the Rare Thalassomonas sp.</title>
        <authorList>
            <person name="Pheiffer F."/>
            <person name="Schneider Y.K."/>
            <person name="Hansen E.H."/>
            <person name="Andersen J.H."/>
            <person name="Isaksson J."/>
            <person name="Busche T."/>
            <person name="R C."/>
            <person name="Kalinowski J."/>
            <person name="Zyl L.V."/>
            <person name="Trindade M."/>
        </authorList>
    </citation>
    <scope>NUCLEOTIDE SEQUENCE [LARGE SCALE GENOMIC DNA]</scope>
    <source>
        <strain evidence="1 2">A5K-106</strain>
    </source>
</reference>
<dbReference type="EMBL" id="CP059735">
    <property type="protein sequence ID" value="WDD98356.1"/>
    <property type="molecule type" value="Genomic_DNA"/>
</dbReference>
<reference evidence="1 2" key="1">
    <citation type="journal article" date="2015" name="Genome Announc.">
        <title>Draft Genome Sequences of Marine Isolates of Thalassomonas viridans and Thalassomonas actiniarum.</title>
        <authorList>
            <person name="Olonade I."/>
            <person name="van Zyl L.J."/>
            <person name="Trindade M."/>
        </authorList>
    </citation>
    <scope>NUCLEOTIDE SEQUENCE [LARGE SCALE GENOMIC DNA]</scope>
    <source>
        <strain evidence="1 2">A5K-106</strain>
    </source>
</reference>
<evidence type="ECO:0000313" key="1">
    <source>
        <dbReference type="EMBL" id="WDD98356.1"/>
    </source>
</evidence>
<dbReference type="RefSeq" id="WP_044836124.1">
    <property type="nucleotide sequence ID" value="NZ_CP059735.1"/>
</dbReference>